<dbReference type="PANTHER" id="PTHR34817">
    <property type="entry name" value="NUCLEOTIDYLTRANSFERASE"/>
    <property type="match status" value="1"/>
</dbReference>
<name>A0A1G9K029_9BACT</name>
<evidence type="ECO:0000313" key="1">
    <source>
        <dbReference type="EMBL" id="SDL43270.1"/>
    </source>
</evidence>
<dbReference type="Proteomes" id="UP000198901">
    <property type="component" value="Unassembled WGS sequence"/>
</dbReference>
<dbReference type="OrthoDB" id="9796845at2"/>
<dbReference type="PANTHER" id="PTHR34817:SF2">
    <property type="entry name" value="NUCLEOTIDYLTRANSFERASE"/>
    <property type="match status" value="1"/>
</dbReference>
<dbReference type="RefSeq" id="WP_093198196.1">
    <property type="nucleotide sequence ID" value="NZ_FNGS01000002.1"/>
</dbReference>
<gene>
    <name evidence="1" type="ORF">SAMN04488090_0831</name>
</gene>
<evidence type="ECO:0000313" key="2">
    <source>
        <dbReference type="Proteomes" id="UP000198901"/>
    </source>
</evidence>
<proteinExistence type="predicted"/>
<reference evidence="1 2" key="1">
    <citation type="submission" date="2016-10" db="EMBL/GenBank/DDBJ databases">
        <authorList>
            <person name="de Groot N.N."/>
        </authorList>
    </citation>
    <scope>NUCLEOTIDE SEQUENCE [LARGE SCALE GENOMIC DNA]</scope>
    <source>
        <strain evidence="1 2">DSM 21668</strain>
    </source>
</reference>
<dbReference type="InterPro" id="IPR018775">
    <property type="entry name" value="RlaP"/>
</dbReference>
<organism evidence="1 2">
    <name type="scientific">Siphonobacter aquaeclarae</name>
    <dbReference type="NCBI Taxonomy" id="563176"/>
    <lineage>
        <taxon>Bacteria</taxon>
        <taxon>Pseudomonadati</taxon>
        <taxon>Bacteroidota</taxon>
        <taxon>Cytophagia</taxon>
        <taxon>Cytophagales</taxon>
        <taxon>Cytophagaceae</taxon>
        <taxon>Siphonobacter</taxon>
    </lineage>
</organism>
<sequence>MRTVIKNLLKEKEQHHGVRILYACESGSRAWGFPSADSDYDIRFIYLREREAYLSVGEVPDQIGDPPAGDLDLCGWDLRKALRLLLRSNVTPFEWIQSPVVYAADDVFVEAFRRLLPHYFSPRAQARHYLGIVVTQFCDMKGEAIRIKKLCYVLRSLLSADWILSRNEHAPMEMHTLMALLPEDIRDEVSALIAAKAYGTEKDTTVLSATLNDFITRRLAWATERAATWPSDSFCHKDLDAFFQAFV</sequence>
<evidence type="ECO:0008006" key="3">
    <source>
        <dbReference type="Google" id="ProtNLM"/>
    </source>
</evidence>
<dbReference type="EMBL" id="FNGS01000002">
    <property type="protein sequence ID" value="SDL43270.1"/>
    <property type="molecule type" value="Genomic_DNA"/>
</dbReference>
<dbReference type="STRING" id="563176.SAMN04488090_0831"/>
<accession>A0A1G9K029</accession>
<dbReference type="AlphaFoldDB" id="A0A1G9K029"/>
<protein>
    <recommendedName>
        <fullName evidence="3">Nucleotidyltransferase</fullName>
    </recommendedName>
</protein>
<dbReference type="Pfam" id="PF10127">
    <property type="entry name" value="RlaP"/>
    <property type="match status" value="1"/>
</dbReference>
<keyword evidence="2" id="KW-1185">Reference proteome</keyword>